<evidence type="ECO:0000259" key="2">
    <source>
        <dbReference type="Pfam" id="PF03787"/>
    </source>
</evidence>
<sequence length="384" mass="43530">MSANETVAYEVVPLTPIWTAGVKGCDRIHETAIIGSLRFWYETVIRALGGQACSPIDKDYHRSPRGKKCGLETTRTGDIEKLCPACRMFGCTGWSRKFFLRVKKEPQIQRITASTHHHKLKRTIKIPIGDFWGPLTVEFRFLKKCDPEERQILRFIWETLLAKYVGMGGKVAQGGGLFRVVNLKGKFIEADEEKANEELKDWVARACQAVNAQWNDPDFELNKALFREYSLEFSSQISSLLFHRNVCSNHEVQGESNIIDLWGRYGVLPIAHEIRRAIRGTFTNQAKRHHVFGSTDRNGDEASHVSVSHCFREGNSGREVHFRVAYFLDDGFGMTDVNAIEKNLLNKSRLEGFLNPKGKAGLIQNLGMISGKSRTGEDLLRDEL</sequence>
<gene>
    <name evidence="3" type="primary">cmr1</name>
    <name evidence="3" type="ORF">C4532_05140</name>
</gene>
<proteinExistence type="predicted"/>
<evidence type="ECO:0000313" key="4">
    <source>
        <dbReference type="Proteomes" id="UP000285961"/>
    </source>
</evidence>
<accession>A0A419F3N8</accession>
<name>A0A419F3N8_9BACT</name>
<feature type="domain" description="CRISPR type III-associated protein" evidence="2">
    <location>
        <begin position="14"/>
        <end position="179"/>
    </location>
</feature>
<dbReference type="NCBIfam" id="TIGR01894">
    <property type="entry name" value="cas_TM1795_cmr1"/>
    <property type="match status" value="1"/>
</dbReference>
<dbReference type="Pfam" id="PF03787">
    <property type="entry name" value="RAMPs"/>
    <property type="match status" value="1"/>
</dbReference>
<dbReference type="GO" id="GO:0051607">
    <property type="term" value="P:defense response to virus"/>
    <property type="evidence" value="ECO:0007669"/>
    <property type="project" value="UniProtKB-KW"/>
</dbReference>
<comment type="caution">
    <text evidence="3">The sequence shown here is derived from an EMBL/GenBank/DDBJ whole genome shotgun (WGS) entry which is preliminary data.</text>
</comment>
<keyword evidence="1" id="KW-0051">Antiviral defense</keyword>
<dbReference type="EMBL" id="QZKI01000035">
    <property type="protein sequence ID" value="RJP72905.1"/>
    <property type="molecule type" value="Genomic_DNA"/>
</dbReference>
<evidence type="ECO:0000313" key="3">
    <source>
        <dbReference type="EMBL" id="RJP72905.1"/>
    </source>
</evidence>
<dbReference type="InterPro" id="IPR005537">
    <property type="entry name" value="RAMP_III_fam"/>
</dbReference>
<evidence type="ECO:0000256" key="1">
    <source>
        <dbReference type="ARBA" id="ARBA00023118"/>
    </source>
</evidence>
<dbReference type="AlphaFoldDB" id="A0A419F3N8"/>
<protein>
    <submittedName>
        <fullName evidence="3">Type III-B CRISPR module RAMP protein Cmr1</fullName>
    </submittedName>
</protein>
<dbReference type="InterPro" id="IPR007522">
    <property type="entry name" value="CRISPR-assoc_prot_TM1795"/>
</dbReference>
<reference evidence="3 4" key="1">
    <citation type="journal article" date="2017" name="ISME J.">
        <title>Energy and carbon metabolisms in a deep terrestrial subsurface fluid microbial community.</title>
        <authorList>
            <person name="Momper L."/>
            <person name="Jungbluth S.P."/>
            <person name="Lee M.D."/>
            <person name="Amend J.P."/>
        </authorList>
    </citation>
    <scope>NUCLEOTIDE SEQUENCE [LARGE SCALE GENOMIC DNA]</scope>
    <source>
        <strain evidence="3">SURF_17</strain>
    </source>
</reference>
<organism evidence="3 4">
    <name type="scientific">Candidatus Abyssobacteria bacterium SURF_17</name>
    <dbReference type="NCBI Taxonomy" id="2093361"/>
    <lineage>
        <taxon>Bacteria</taxon>
        <taxon>Pseudomonadati</taxon>
        <taxon>Candidatus Hydrogenedentota</taxon>
        <taxon>Candidatus Abyssobacteria</taxon>
    </lineage>
</organism>
<dbReference type="Proteomes" id="UP000285961">
    <property type="component" value="Unassembled WGS sequence"/>
</dbReference>